<dbReference type="AlphaFoldDB" id="A0AAF0T6B6"/>
<evidence type="ECO:0008006" key="4">
    <source>
        <dbReference type="Google" id="ProtNLM"/>
    </source>
</evidence>
<evidence type="ECO:0000313" key="3">
    <source>
        <dbReference type="Proteomes" id="UP001234989"/>
    </source>
</evidence>
<feature type="region of interest" description="Disordered" evidence="1">
    <location>
        <begin position="37"/>
        <end position="98"/>
    </location>
</feature>
<organism evidence="2 3">
    <name type="scientific">Solanum verrucosum</name>
    <dbReference type="NCBI Taxonomy" id="315347"/>
    <lineage>
        <taxon>Eukaryota</taxon>
        <taxon>Viridiplantae</taxon>
        <taxon>Streptophyta</taxon>
        <taxon>Embryophyta</taxon>
        <taxon>Tracheophyta</taxon>
        <taxon>Spermatophyta</taxon>
        <taxon>Magnoliopsida</taxon>
        <taxon>eudicotyledons</taxon>
        <taxon>Gunneridae</taxon>
        <taxon>Pentapetalae</taxon>
        <taxon>asterids</taxon>
        <taxon>lamiids</taxon>
        <taxon>Solanales</taxon>
        <taxon>Solanaceae</taxon>
        <taxon>Solanoideae</taxon>
        <taxon>Solaneae</taxon>
        <taxon>Solanum</taxon>
    </lineage>
</organism>
<reference evidence="2" key="1">
    <citation type="submission" date="2023-08" db="EMBL/GenBank/DDBJ databases">
        <title>A de novo genome assembly of Solanum verrucosum Schlechtendal, a Mexican diploid species geographically isolated from the other diploid A-genome species in potato relatives.</title>
        <authorList>
            <person name="Hosaka K."/>
        </authorList>
    </citation>
    <scope>NUCLEOTIDE SEQUENCE</scope>
    <source>
        <tissue evidence="2">Young leaves</tissue>
    </source>
</reference>
<dbReference type="Proteomes" id="UP001234989">
    <property type="component" value="Chromosome 1"/>
</dbReference>
<proteinExistence type="predicted"/>
<accession>A0AAF0T6B6</accession>
<name>A0AAF0T6B6_SOLVR</name>
<keyword evidence="3" id="KW-1185">Reference proteome</keyword>
<evidence type="ECO:0000256" key="1">
    <source>
        <dbReference type="SAM" id="MobiDB-lite"/>
    </source>
</evidence>
<sequence length="379" mass="42862">MDLAAYELKSVPQVWYDQWKGERSVGAELESKLKRKNREVKRARTSDGNFSNAISNRYGQPRTQQNLSNQVSPNTHGYNQEMASNPKPQRGSSSESSLLKPTCTKCGKKHYGRCLAGKNGCGNDGHKMRDCPILRAKGREAKQASLSGPDSNTPKKNHFYALWSRDEKRALRMKTPIATIVAFHDMLTKGEGIWIEEQSKDINMQKGTKQAEEMKKVCQALKEETKLAMKGSIRRIAEQFCEVKLDHPKLKSFYKEYATMLGQKTLQVSSTSISYFGSSSQRKQGSFRKYSQGRNSVAQKIKKTLDPLKLSNSKKSSTNKNYNSAIESSTHAYHDFYPLKIDLQDNLCYSPMSQMIKQAIVTDDSFIEEQLANLAKIVE</sequence>
<evidence type="ECO:0000313" key="2">
    <source>
        <dbReference type="EMBL" id="WMV09457.1"/>
    </source>
</evidence>
<gene>
    <name evidence="2" type="ORF">MTR67_002842</name>
</gene>
<protein>
    <recommendedName>
        <fullName evidence="4">CCHC-type domain-containing protein</fullName>
    </recommendedName>
</protein>
<dbReference type="EMBL" id="CP133612">
    <property type="protein sequence ID" value="WMV09457.1"/>
    <property type="molecule type" value="Genomic_DNA"/>
</dbReference>
<feature type="compositionally biased region" description="Polar residues" evidence="1">
    <location>
        <begin position="46"/>
        <end position="98"/>
    </location>
</feature>